<reference evidence="8" key="1">
    <citation type="submission" date="2020-04" db="EMBL/GenBank/DDBJ databases">
        <authorList>
            <person name="Neveu A P."/>
        </authorList>
    </citation>
    <scope>NUCLEOTIDE SEQUENCE</scope>
    <source>
        <tissue evidence="8">Whole embryo</tissue>
    </source>
</reference>
<evidence type="ECO:0000256" key="1">
    <source>
        <dbReference type="ARBA" id="ARBA00012417"/>
    </source>
</evidence>
<dbReference type="GO" id="GO:0003677">
    <property type="term" value="F:DNA binding"/>
    <property type="evidence" value="ECO:0007669"/>
    <property type="project" value="InterPro"/>
</dbReference>
<name>A0A6F9DNJ2_9ASCI</name>
<keyword evidence="3" id="KW-0808">Transferase</keyword>
<accession>A0A6F9DNJ2</accession>
<dbReference type="SUPFAM" id="SSF53098">
    <property type="entry name" value="Ribonuclease H-like"/>
    <property type="match status" value="1"/>
</dbReference>
<protein>
    <recommendedName>
        <fullName evidence="2">DNA polymerase subunit gamma-1</fullName>
        <ecNumber evidence="1">2.7.7.7</ecNumber>
    </recommendedName>
    <alternativeName>
        <fullName evidence="6">Mitochondrial DNA polymerase catalytic subunit</fullName>
    </alternativeName>
</protein>
<dbReference type="InterPro" id="IPR001098">
    <property type="entry name" value="DNA-dir_DNA_pol_A_palm_dom"/>
</dbReference>
<dbReference type="InterPro" id="IPR041336">
    <property type="entry name" value="DNApol_Exo"/>
</dbReference>
<evidence type="ECO:0000313" key="8">
    <source>
        <dbReference type="EMBL" id="CAB3265007.1"/>
    </source>
</evidence>
<evidence type="ECO:0000256" key="2">
    <source>
        <dbReference type="ARBA" id="ARBA00015350"/>
    </source>
</evidence>
<dbReference type="Gene3D" id="3.30.420.390">
    <property type="match status" value="2"/>
</dbReference>
<dbReference type="PANTHER" id="PTHR10267:SF0">
    <property type="entry name" value="DNA POLYMERASE SUBUNIT GAMMA-1"/>
    <property type="match status" value="1"/>
</dbReference>
<evidence type="ECO:0000256" key="5">
    <source>
        <dbReference type="ARBA" id="ARBA00022932"/>
    </source>
</evidence>
<dbReference type="EMBL" id="LR789145">
    <property type="protein sequence ID" value="CAB3265007.1"/>
    <property type="molecule type" value="mRNA"/>
</dbReference>
<dbReference type="InterPro" id="IPR043502">
    <property type="entry name" value="DNA/RNA_pol_sf"/>
</dbReference>
<dbReference type="PROSITE" id="PS00447">
    <property type="entry name" value="DNA_POLYMERASE_A"/>
    <property type="match status" value="1"/>
</dbReference>
<dbReference type="PANTHER" id="PTHR10267">
    <property type="entry name" value="DNA POLYMERASE SUBUNIT GAMMA-1"/>
    <property type="match status" value="1"/>
</dbReference>
<evidence type="ECO:0000256" key="3">
    <source>
        <dbReference type="ARBA" id="ARBA00022679"/>
    </source>
</evidence>
<dbReference type="AlphaFoldDB" id="A0A6F9DNJ2"/>
<gene>
    <name evidence="8" type="primary">Polg</name>
</gene>
<evidence type="ECO:0000259" key="7">
    <source>
        <dbReference type="SMART" id="SM00482"/>
    </source>
</evidence>
<dbReference type="GO" id="GO:0006264">
    <property type="term" value="P:mitochondrial DNA replication"/>
    <property type="evidence" value="ECO:0007669"/>
    <property type="project" value="TreeGrafter"/>
</dbReference>
<keyword evidence="4" id="KW-0548">Nucleotidyltransferase</keyword>
<feature type="domain" description="DNA-directed DNA polymerase family A palm" evidence="7">
    <location>
        <begin position="757"/>
        <end position="1037"/>
    </location>
</feature>
<dbReference type="InterPro" id="IPR019760">
    <property type="entry name" value="DNA-dir_DNA_pol_A_CS"/>
</dbReference>
<dbReference type="GO" id="GO:0003887">
    <property type="term" value="F:DNA-directed DNA polymerase activity"/>
    <property type="evidence" value="ECO:0007669"/>
    <property type="project" value="UniProtKB-KW"/>
</dbReference>
<dbReference type="PRINTS" id="PR00867">
    <property type="entry name" value="DNAPOLG"/>
</dbReference>
<dbReference type="SUPFAM" id="SSF56672">
    <property type="entry name" value="DNA/RNA polymerases"/>
    <property type="match status" value="1"/>
</dbReference>
<dbReference type="GO" id="GO:0008408">
    <property type="term" value="F:3'-5' exonuclease activity"/>
    <property type="evidence" value="ECO:0007669"/>
    <property type="project" value="TreeGrafter"/>
</dbReference>
<sequence>MNIPQLAQKVHNIRNIANVCSVFSTDIYTGSREYSTSHVPAKDKPKANTRVNDFGIQMLSKNMHEQIFKECYNGDYNAHHQDDSVKSSINHLQKFGLLNRKPELSDDISLDLPKLKGSNIDQHFQNIAKKQAKRYFVMLYDLVQATLPPMPKNNEWSNQPGWTKYSRCENGRLDVQSVEYPDGSGLIFDCEVLVQISDFPIMATAVSKDCWYSWTSANLYTNSNENDLDSLIPMESQNKTHSESDAKLIIGHNVSYDRARIKEQYYPELTKVRFLDTMSMHIATSGFNSQQRIMFKSSQAAQQESSEEKALQDSWINAGSMNGLSDVHKFYCGSSIKKEARETFVKGTKADVQKDFNLLMEYCASDVVATHEVLLQLTPLFFQRCPHPVTFAGMLEMGQMYLPVNHHWDRYIRSCDDAYDSLNQELKSNLMTLAHDACHLASNNFAEDKWLWDMDWDVRPYKLLTKPRKNWKPAEGKAYLIDNISMLEHKFTDNEKKMVGKPQDTNYKDQRTPLVEEIYLTASRLSKVSAHLPGYPKWYSELCLKESDPAWTHGPINLSVLTRATPKLLRLTWMGFPLHFVDKLGWGYLVHESSTLPTFPANPSLDGLNEIDQGESNGASTEIYHTKAENVENLPPLHTFHRLPHKDGGQKNVGSPLSHTFLHHIESGNLSSDQTSLAQRCLAINQLCSYWRSSQQRVKGQMVVPLGDKFQQSFSSAAPKSNIGAIVPLVVVSGTVSRRAVEKTWLTASNIQTNRIGSELKAMVQAPPSHCFVGADVDSQELWIASLLGDSESAGMHGCTALSWMTLQGNKRDGTDLHSKTAEAIGSTRDQAKIFNYARMYGAGKHAALRTLMQLNPQISKGEAVKKVNTLYNMTKGKPTYKLSEEGMWFVKKTGVKLNYECPEQRNVKFDEVVKLHNAANAAFGNVRTITKGSLIAGKRWVDGIESDMFNKLEEIAKQKNPKTPFLECSVSQALEPSKVSESFLPGRMNWVVQSSAVDYLHLLLVATKWLIDEYKLNARFILSIHDEIRYMSHENHKYSVALALQIANLLTRCMFAYKLDMHDLPLGVAFFSSVEIDHVLRKEVTEDCVTPSNPSGLQNKYGVPLGSSVDINEILEITKGNFSN</sequence>
<proteinExistence type="evidence at transcript level"/>
<evidence type="ECO:0000256" key="6">
    <source>
        <dbReference type="ARBA" id="ARBA00031966"/>
    </source>
</evidence>
<dbReference type="GO" id="GO:0005760">
    <property type="term" value="C:gamma DNA polymerase complex"/>
    <property type="evidence" value="ECO:0007669"/>
    <property type="project" value="InterPro"/>
</dbReference>
<dbReference type="SMART" id="SM00482">
    <property type="entry name" value="POLAc"/>
    <property type="match status" value="1"/>
</dbReference>
<dbReference type="InterPro" id="IPR002297">
    <property type="entry name" value="DNA-dir_DNA_pol_A_mt"/>
</dbReference>
<organism evidence="8">
    <name type="scientific">Phallusia mammillata</name>
    <dbReference type="NCBI Taxonomy" id="59560"/>
    <lineage>
        <taxon>Eukaryota</taxon>
        <taxon>Metazoa</taxon>
        <taxon>Chordata</taxon>
        <taxon>Tunicata</taxon>
        <taxon>Ascidiacea</taxon>
        <taxon>Phlebobranchia</taxon>
        <taxon>Ascidiidae</taxon>
        <taxon>Phallusia</taxon>
    </lineage>
</organism>
<dbReference type="InterPro" id="IPR012337">
    <property type="entry name" value="RNaseH-like_sf"/>
</dbReference>
<dbReference type="EC" id="2.7.7.7" evidence="1"/>
<dbReference type="Pfam" id="PF18136">
    <property type="entry name" value="DNApol_Exo"/>
    <property type="match status" value="1"/>
</dbReference>
<dbReference type="Gene3D" id="1.10.150.20">
    <property type="entry name" value="5' to 3' exonuclease, C-terminal subdomain"/>
    <property type="match status" value="1"/>
</dbReference>
<evidence type="ECO:0000256" key="4">
    <source>
        <dbReference type="ARBA" id="ARBA00022695"/>
    </source>
</evidence>
<keyword evidence="5" id="KW-0239">DNA-directed DNA polymerase</keyword>
<dbReference type="Gene3D" id="3.30.70.370">
    <property type="match status" value="1"/>
</dbReference>